<gene>
    <name evidence="3" type="ORF">MNBD_BACTEROID06-559</name>
</gene>
<organism evidence="3">
    <name type="scientific">hydrothermal vent metagenome</name>
    <dbReference type="NCBI Taxonomy" id="652676"/>
    <lineage>
        <taxon>unclassified sequences</taxon>
        <taxon>metagenomes</taxon>
        <taxon>ecological metagenomes</taxon>
    </lineage>
</organism>
<feature type="transmembrane region" description="Helical" evidence="1">
    <location>
        <begin position="63"/>
        <end position="81"/>
    </location>
</feature>
<dbReference type="InterPro" id="IPR037185">
    <property type="entry name" value="EmrE-like"/>
</dbReference>
<evidence type="ECO:0000259" key="2">
    <source>
        <dbReference type="Pfam" id="PF00892"/>
    </source>
</evidence>
<keyword evidence="1" id="KW-1133">Transmembrane helix</keyword>
<feature type="transmembrane region" description="Helical" evidence="1">
    <location>
        <begin position="7"/>
        <end position="29"/>
    </location>
</feature>
<keyword evidence="1" id="KW-0472">Membrane</keyword>
<feature type="transmembrane region" description="Helical" evidence="1">
    <location>
        <begin position="176"/>
        <end position="200"/>
    </location>
</feature>
<dbReference type="PANTHER" id="PTHR22911:SF79">
    <property type="entry name" value="MOBA-LIKE NTP TRANSFERASE DOMAIN-CONTAINING PROTEIN"/>
    <property type="match status" value="1"/>
</dbReference>
<feature type="transmembrane region" description="Helical" evidence="1">
    <location>
        <begin position="35"/>
        <end position="56"/>
    </location>
</feature>
<dbReference type="InterPro" id="IPR000620">
    <property type="entry name" value="EamA_dom"/>
</dbReference>
<feature type="transmembrane region" description="Helical" evidence="1">
    <location>
        <begin position="141"/>
        <end position="164"/>
    </location>
</feature>
<feature type="transmembrane region" description="Helical" evidence="1">
    <location>
        <begin position="237"/>
        <end position="255"/>
    </location>
</feature>
<feature type="domain" description="EamA" evidence="2">
    <location>
        <begin position="13"/>
        <end position="135"/>
    </location>
</feature>
<dbReference type="SUPFAM" id="SSF103481">
    <property type="entry name" value="Multidrug resistance efflux transporter EmrE"/>
    <property type="match status" value="2"/>
</dbReference>
<protein>
    <recommendedName>
        <fullName evidence="2">EamA domain-containing protein</fullName>
    </recommendedName>
</protein>
<dbReference type="PANTHER" id="PTHR22911">
    <property type="entry name" value="ACYL-MALONYL CONDENSING ENZYME-RELATED"/>
    <property type="match status" value="1"/>
</dbReference>
<name>A0A3B0U7Z1_9ZZZZ</name>
<dbReference type="EMBL" id="UOES01000186">
    <property type="protein sequence ID" value="VAW27141.1"/>
    <property type="molecule type" value="Genomic_DNA"/>
</dbReference>
<feature type="transmembrane region" description="Helical" evidence="1">
    <location>
        <begin position="206"/>
        <end position="228"/>
    </location>
</feature>
<keyword evidence="1" id="KW-0812">Transmembrane</keyword>
<accession>A0A3B0U7Z1</accession>
<dbReference type="Pfam" id="PF00892">
    <property type="entry name" value="EamA"/>
    <property type="match status" value="2"/>
</dbReference>
<reference evidence="3" key="1">
    <citation type="submission" date="2018-06" db="EMBL/GenBank/DDBJ databases">
        <authorList>
            <person name="Zhirakovskaya E."/>
        </authorList>
    </citation>
    <scope>NUCLEOTIDE SEQUENCE</scope>
</reference>
<feature type="domain" description="EamA" evidence="2">
    <location>
        <begin position="147"/>
        <end position="250"/>
    </location>
</feature>
<dbReference type="GO" id="GO:0016020">
    <property type="term" value="C:membrane"/>
    <property type="evidence" value="ECO:0007669"/>
    <property type="project" value="InterPro"/>
</dbReference>
<proteinExistence type="predicted"/>
<feature type="transmembrane region" description="Helical" evidence="1">
    <location>
        <begin position="119"/>
        <end position="135"/>
    </location>
</feature>
<dbReference type="AlphaFoldDB" id="A0A3B0U7Z1"/>
<evidence type="ECO:0000256" key="1">
    <source>
        <dbReference type="SAM" id="Phobius"/>
    </source>
</evidence>
<sequence length="264" mass="29562">MLKSKPYLHLHFLVFLWGFTAILGLLIKLSFPEVVFYRTLIAFIAFIPVLLVAKVSFKMESKVVFKLLVTGVIISFHWLLFFGAARYANASVSLIGLATTSLWTALLEPLARKKRISKLEVLFGIIIIFGIYIIYLDDFSYGIGLVMSIASAFLGTIPFVLWHLQSNNTTLAMPLYLDWGYLLVLALVCTVYANAAWVYILKKISAFAGNLVINLEPIYGILLALLIFGKTEEMNPGFYWGGLVIIAAIFAYPIVSKRFRGGLK</sequence>
<evidence type="ECO:0000313" key="3">
    <source>
        <dbReference type="EMBL" id="VAW27141.1"/>
    </source>
</evidence>